<dbReference type="EMBL" id="CAEZUN010000197">
    <property type="protein sequence ID" value="CAB4611651.1"/>
    <property type="molecule type" value="Genomic_DNA"/>
</dbReference>
<evidence type="ECO:0000259" key="1">
    <source>
        <dbReference type="Pfam" id="PF08669"/>
    </source>
</evidence>
<dbReference type="InterPro" id="IPR028896">
    <property type="entry name" value="GcvT/YgfZ/DmdA"/>
</dbReference>
<dbReference type="AlphaFoldDB" id="A0A6J6HDA3"/>
<gene>
    <name evidence="2" type="ORF">UFOPK1826_01305</name>
</gene>
<proteinExistence type="predicted"/>
<dbReference type="SUPFAM" id="SSF101790">
    <property type="entry name" value="Aminomethyltransferase beta-barrel domain"/>
    <property type="match status" value="1"/>
</dbReference>
<evidence type="ECO:0000313" key="2">
    <source>
        <dbReference type="EMBL" id="CAB4611651.1"/>
    </source>
</evidence>
<dbReference type="PANTHER" id="PTHR43757:SF2">
    <property type="entry name" value="AMINOMETHYLTRANSFERASE, MITOCHONDRIAL"/>
    <property type="match status" value="1"/>
</dbReference>
<dbReference type="InterPro" id="IPR029043">
    <property type="entry name" value="GcvT/YgfZ_C"/>
</dbReference>
<feature type="domain" description="Aminomethyltransferase C-terminal" evidence="1">
    <location>
        <begin position="68"/>
        <end position="130"/>
    </location>
</feature>
<sequence>MGAELESEYNPVEAGLNRAKVKSADFIGKAEYLKAREEKPCAVMCTLEMIDNTSKSGIKRYPTGGNEPILTNTGERIVDAKGRVSRVTTAGAAPSLGKYLLLAYLTPEHAVEGNELRVMYMNELFPVRVARVGSQPLFDPTDARMKS</sequence>
<dbReference type="InterPro" id="IPR027266">
    <property type="entry name" value="TrmE/GcvT-like"/>
</dbReference>
<dbReference type="GO" id="GO:0005739">
    <property type="term" value="C:mitochondrion"/>
    <property type="evidence" value="ECO:0007669"/>
    <property type="project" value="TreeGrafter"/>
</dbReference>
<reference evidence="2" key="1">
    <citation type="submission" date="2020-05" db="EMBL/GenBank/DDBJ databases">
        <authorList>
            <person name="Chiriac C."/>
            <person name="Salcher M."/>
            <person name="Ghai R."/>
            <person name="Kavagutti S V."/>
        </authorList>
    </citation>
    <scope>NUCLEOTIDE SEQUENCE</scope>
</reference>
<accession>A0A6J6HDA3</accession>
<dbReference type="InterPro" id="IPR013977">
    <property type="entry name" value="GcvT_C"/>
</dbReference>
<dbReference type="PANTHER" id="PTHR43757">
    <property type="entry name" value="AMINOMETHYLTRANSFERASE"/>
    <property type="match status" value="1"/>
</dbReference>
<name>A0A6J6HDA3_9ZZZZ</name>
<dbReference type="Pfam" id="PF08669">
    <property type="entry name" value="GCV_T_C"/>
    <property type="match status" value="1"/>
</dbReference>
<organism evidence="2">
    <name type="scientific">freshwater metagenome</name>
    <dbReference type="NCBI Taxonomy" id="449393"/>
    <lineage>
        <taxon>unclassified sequences</taxon>
        <taxon>metagenomes</taxon>
        <taxon>ecological metagenomes</taxon>
    </lineage>
</organism>
<dbReference type="Gene3D" id="3.30.1360.120">
    <property type="entry name" value="Probable tRNA modification gtpase trme, domain 1"/>
    <property type="match status" value="1"/>
</dbReference>
<protein>
    <submittedName>
        <fullName evidence="2">Unannotated protein</fullName>
    </submittedName>
</protein>